<dbReference type="EMBL" id="JASPKZ010007304">
    <property type="protein sequence ID" value="KAJ9585094.1"/>
    <property type="molecule type" value="Genomic_DNA"/>
</dbReference>
<dbReference type="AlphaFoldDB" id="A0AAD7ZQN8"/>
<keyword evidence="2" id="KW-1185">Reference proteome</keyword>
<organism evidence="1 2">
    <name type="scientific">Diploptera punctata</name>
    <name type="common">Pacific beetle cockroach</name>
    <dbReference type="NCBI Taxonomy" id="6984"/>
    <lineage>
        <taxon>Eukaryota</taxon>
        <taxon>Metazoa</taxon>
        <taxon>Ecdysozoa</taxon>
        <taxon>Arthropoda</taxon>
        <taxon>Hexapoda</taxon>
        <taxon>Insecta</taxon>
        <taxon>Pterygota</taxon>
        <taxon>Neoptera</taxon>
        <taxon>Polyneoptera</taxon>
        <taxon>Dictyoptera</taxon>
        <taxon>Blattodea</taxon>
        <taxon>Blaberoidea</taxon>
        <taxon>Blaberidae</taxon>
        <taxon>Diplopterinae</taxon>
        <taxon>Diploptera</taxon>
    </lineage>
</organism>
<reference evidence="1" key="1">
    <citation type="journal article" date="2023" name="IScience">
        <title>Live-bearing cockroach genome reveals convergent evolutionary mechanisms linked to viviparity in insects and beyond.</title>
        <authorList>
            <person name="Fouks B."/>
            <person name="Harrison M.C."/>
            <person name="Mikhailova A.A."/>
            <person name="Marchal E."/>
            <person name="English S."/>
            <person name="Carruthers M."/>
            <person name="Jennings E.C."/>
            <person name="Chiamaka E.L."/>
            <person name="Frigard R.A."/>
            <person name="Pippel M."/>
            <person name="Attardo G.M."/>
            <person name="Benoit J.B."/>
            <person name="Bornberg-Bauer E."/>
            <person name="Tobe S.S."/>
        </authorList>
    </citation>
    <scope>NUCLEOTIDE SEQUENCE</scope>
    <source>
        <strain evidence="1">Stay&amp;Tobe</strain>
    </source>
</reference>
<feature type="non-terminal residue" evidence="1">
    <location>
        <position position="77"/>
    </location>
</feature>
<accession>A0AAD7ZQN8</accession>
<proteinExistence type="predicted"/>
<protein>
    <submittedName>
        <fullName evidence="1">Uncharacterized protein</fullName>
    </submittedName>
</protein>
<gene>
    <name evidence="1" type="ORF">L9F63_020562</name>
</gene>
<feature type="non-terminal residue" evidence="1">
    <location>
        <position position="1"/>
    </location>
</feature>
<name>A0AAD7ZQN8_DIPPU</name>
<evidence type="ECO:0000313" key="2">
    <source>
        <dbReference type="Proteomes" id="UP001233999"/>
    </source>
</evidence>
<dbReference type="Proteomes" id="UP001233999">
    <property type="component" value="Unassembled WGS sequence"/>
</dbReference>
<sequence>RTQEEKNELSALTVIAGLMKIEGLMRNHSSAYLLKEAKLIIYSEKTLLTYIEANSFFKILTKSDFSKGDKKGLKKCK</sequence>
<evidence type="ECO:0000313" key="1">
    <source>
        <dbReference type="EMBL" id="KAJ9585094.1"/>
    </source>
</evidence>
<comment type="caution">
    <text evidence="1">The sequence shown here is derived from an EMBL/GenBank/DDBJ whole genome shotgun (WGS) entry which is preliminary data.</text>
</comment>
<reference evidence="1" key="2">
    <citation type="submission" date="2023-05" db="EMBL/GenBank/DDBJ databases">
        <authorList>
            <person name="Fouks B."/>
        </authorList>
    </citation>
    <scope>NUCLEOTIDE SEQUENCE</scope>
    <source>
        <strain evidence="1">Stay&amp;Tobe</strain>
        <tissue evidence="1">Testes</tissue>
    </source>
</reference>